<dbReference type="Pfam" id="PF13401">
    <property type="entry name" value="AAA_22"/>
    <property type="match status" value="1"/>
</dbReference>
<accession>M5Q177</accession>
<dbReference type="Proteomes" id="UP000011922">
    <property type="component" value="Unassembled WGS sequence"/>
</dbReference>
<dbReference type="PANTHER" id="PTHR35894:SF5">
    <property type="entry name" value="MU-LIKE PROPHAGE FLUMU DNA TRANSPOSITION PROTEIN B"/>
    <property type="match status" value="1"/>
</dbReference>
<dbReference type="EMBL" id="AOSV01000019">
    <property type="protein sequence ID" value="EMG37331.1"/>
    <property type="molecule type" value="Genomic_DNA"/>
</dbReference>
<dbReference type="SUPFAM" id="SSF52540">
    <property type="entry name" value="P-loop containing nucleoside triphosphate hydrolases"/>
    <property type="match status" value="1"/>
</dbReference>
<gene>
    <name evidence="2" type="ORF">PCS_01843</name>
</gene>
<comment type="caution">
    <text evidence="2">The sequence shown here is derived from an EMBL/GenBank/DDBJ whole genome shotgun (WGS) entry which is preliminary data.</text>
</comment>
<dbReference type="AlphaFoldDB" id="M5Q177"/>
<evidence type="ECO:0000313" key="3">
    <source>
        <dbReference type="Proteomes" id="UP000011922"/>
    </source>
</evidence>
<proteinExistence type="predicted"/>
<dbReference type="PATRIC" id="fig|1262666.3.peg.1865"/>
<reference evidence="2 3" key="1">
    <citation type="journal article" date="2013" name="Genome Announc.">
        <title>Draft Genome Sequence for Desulfovibrio africanus Strain PCS.</title>
        <authorList>
            <person name="Brown S.D."/>
            <person name="Utturkar S.M."/>
            <person name="Arkin A.P."/>
            <person name="Deutschbauer A.M."/>
            <person name="Elias D.A."/>
            <person name="Hazen T.C."/>
            <person name="Chakraborty R."/>
        </authorList>
    </citation>
    <scope>NUCLEOTIDE SEQUENCE [LARGE SCALE GENOMIC DNA]</scope>
    <source>
        <strain evidence="2 3">PCS</strain>
    </source>
</reference>
<organism evidence="2 3">
    <name type="scientific">Desulfocurvibacter africanus PCS</name>
    <dbReference type="NCBI Taxonomy" id="1262666"/>
    <lineage>
        <taxon>Bacteria</taxon>
        <taxon>Pseudomonadati</taxon>
        <taxon>Thermodesulfobacteriota</taxon>
        <taxon>Desulfovibrionia</taxon>
        <taxon>Desulfovibrionales</taxon>
        <taxon>Desulfovibrionaceae</taxon>
        <taxon>Desulfocurvibacter</taxon>
    </lineage>
</organism>
<dbReference type="InterPro" id="IPR052026">
    <property type="entry name" value="ExeA_AAA_ATPase_DNA-bind"/>
</dbReference>
<dbReference type="GO" id="GO:0016887">
    <property type="term" value="F:ATP hydrolysis activity"/>
    <property type="evidence" value="ECO:0007669"/>
    <property type="project" value="InterPro"/>
</dbReference>
<feature type="domain" description="ORC1/DEAH AAA+ ATPase" evidence="1">
    <location>
        <begin position="14"/>
        <end position="126"/>
    </location>
</feature>
<name>M5Q177_DESAF</name>
<evidence type="ECO:0000313" key="2">
    <source>
        <dbReference type="EMBL" id="EMG37331.1"/>
    </source>
</evidence>
<dbReference type="PANTHER" id="PTHR35894">
    <property type="entry name" value="GENERAL SECRETION PATHWAY PROTEIN A-RELATED"/>
    <property type="match status" value="1"/>
</dbReference>
<dbReference type="RefSeq" id="WP_005986411.1">
    <property type="nucleotide sequence ID" value="NZ_AOSV01000019.1"/>
</dbReference>
<dbReference type="InterPro" id="IPR027417">
    <property type="entry name" value="P-loop_NTPase"/>
</dbReference>
<sequence length="190" mass="20822">MALATVRDTAKGLPGLMAVRGRAGRGKTAAAVNAYSTGGGVFLRVWEGMTQAAFLSRLCHEVCELSPVQAARSKMEIVRSLEGNPRVVFVDEADRLPMPRLEDLRDIHDETGCPIVLVGEEGLYAKLNALRRLWSRVTQHVEFGPVSEDDILVYAAEAAGLRLSPEACHELVRASEGDFRLVHNLMIQLE</sequence>
<evidence type="ECO:0000259" key="1">
    <source>
        <dbReference type="Pfam" id="PF13401"/>
    </source>
</evidence>
<dbReference type="InterPro" id="IPR049945">
    <property type="entry name" value="AAA_22"/>
</dbReference>
<protein>
    <submittedName>
        <fullName evidence="2">AAA domain containing protein</fullName>
    </submittedName>
</protein>